<evidence type="ECO:0000256" key="1">
    <source>
        <dbReference type="SAM" id="MobiDB-lite"/>
    </source>
</evidence>
<protein>
    <submittedName>
        <fullName evidence="2">Uncharacterized protein</fullName>
    </submittedName>
</protein>
<organism evidence="2 3">
    <name type="scientific">Rossellomorea oryzaecorticis</name>
    <dbReference type="NCBI Taxonomy" id="1396505"/>
    <lineage>
        <taxon>Bacteria</taxon>
        <taxon>Bacillati</taxon>
        <taxon>Bacillota</taxon>
        <taxon>Bacilli</taxon>
        <taxon>Bacillales</taxon>
        <taxon>Bacillaceae</taxon>
        <taxon>Rossellomorea</taxon>
    </lineage>
</organism>
<keyword evidence="3" id="KW-1185">Reference proteome</keyword>
<comment type="caution">
    <text evidence="2">The sequence shown here is derived from an EMBL/GenBank/DDBJ whole genome shotgun (WGS) entry which is preliminary data.</text>
</comment>
<accession>A0ABU9KAQ4</accession>
<dbReference type="RefSeq" id="WP_341984237.1">
    <property type="nucleotide sequence ID" value="NZ_JBBYAF010000024.1"/>
</dbReference>
<dbReference type="Proteomes" id="UP001389717">
    <property type="component" value="Unassembled WGS sequence"/>
</dbReference>
<sequence>MKKQNQDKDQVAGYDRPGGVVNFFDPYPDEDKVNYKDAENGEEETTEIKSKKGQ</sequence>
<name>A0ABU9KAQ4_9BACI</name>
<feature type="compositionally biased region" description="Basic and acidic residues" evidence="1">
    <location>
        <begin position="29"/>
        <end position="39"/>
    </location>
</feature>
<proteinExistence type="predicted"/>
<gene>
    <name evidence="2" type="ORF">AAEO50_12910</name>
</gene>
<dbReference type="EMBL" id="JBBYAF010000024">
    <property type="protein sequence ID" value="MEL3973180.1"/>
    <property type="molecule type" value="Genomic_DNA"/>
</dbReference>
<feature type="compositionally biased region" description="Basic and acidic residues" evidence="1">
    <location>
        <begin position="1"/>
        <end position="10"/>
    </location>
</feature>
<evidence type="ECO:0000313" key="3">
    <source>
        <dbReference type="Proteomes" id="UP001389717"/>
    </source>
</evidence>
<evidence type="ECO:0000313" key="2">
    <source>
        <dbReference type="EMBL" id="MEL3973180.1"/>
    </source>
</evidence>
<reference evidence="2 3" key="1">
    <citation type="submission" date="2024-04" db="EMBL/GenBank/DDBJ databases">
        <title>Bacillus oryzaecorticis sp. nov., a moderately halophilic bacterium isolated from rice husks.</title>
        <authorList>
            <person name="Zhu H.-S."/>
        </authorList>
    </citation>
    <scope>NUCLEOTIDE SEQUENCE [LARGE SCALE GENOMIC DNA]</scope>
    <source>
        <strain evidence="2 3">ZC255</strain>
    </source>
</reference>
<feature type="region of interest" description="Disordered" evidence="1">
    <location>
        <begin position="1"/>
        <end position="54"/>
    </location>
</feature>